<organism evidence="1 2">
    <name type="scientific">Panagrolaimus sp. ES5</name>
    <dbReference type="NCBI Taxonomy" id="591445"/>
    <lineage>
        <taxon>Eukaryota</taxon>
        <taxon>Metazoa</taxon>
        <taxon>Ecdysozoa</taxon>
        <taxon>Nematoda</taxon>
        <taxon>Chromadorea</taxon>
        <taxon>Rhabditida</taxon>
        <taxon>Tylenchina</taxon>
        <taxon>Panagrolaimomorpha</taxon>
        <taxon>Panagrolaimoidea</taxon>
        <taxon>Panagrolaimidae</taxon>
        <taxon>Panagrolaimus</taxon>
    </lineage>
</organism>
<sequence>MSAEERKKYLGANKPNPVSKKIHQNPHDAILSPLIPTSYDFRSVRKVSPVKNQGGCGSCWAFASVAAVESQYLIRQNKTLDLSEQTLVSCDRDQNGGGSSGWMNLAYNYIQTKGIPTETCNPYETADGICTKACNNQRYFIDSYICFGDDESKFAKDLYNFGPASMSFAVPEAMFFYESGILDIPADQCLNENIGWHAAVIVGYTPEYWIAKNSWGKDWGERG</sequence>
<name>A0AC34GN08_9BILA</name>
<protein>
    <submittedName>
        <fullName evidence="2">Peptidase C1A papain C-terminal domain-containing protein</fullName>
    </submittedName>
</protein>
<evidence type="ECO:0000313" key="1">
    <source>
        <dbReference type="Proteomes" id="UP000887579"/>
    </source>
</evidence>
<evidence type="ECO:0000313" key="2">
    <source>
        <dbReference type="WBParaSite" id="ES5_v2.g394.t1"/>
    </source>
</evidence>
<proteinExistence type="predicted"/>
<accession>A0AC34GN08</accession>
<dbReference type="WBParaSite" id="ES5_v2.g394.t1">
    <property type="protein sequence ID" value="ES5_v2.g394.t1"/>
    <property type="gene ID" value="ES5_v2.g394"/>
</dbReference>
<reference evidence="2" key="1">
    <citation type="submission" date="2022-11" db="UniProtKB">
        <authorList>
            <consortium name="WormBaseParasite"/>
        </authorList>
    </citation>
    <scope>IDENTIFICATION</scope>
</reference>
<dbReference type="Proteomes" id="UP000887579">
    <property type="component" value="Unplaced"/>
</dbReference>